<dbReference type="EMBL" id="CP019655">
    <property type="protein sequence ID" value="AVF26696.1"/>
    <property type="molecule type" value="Genomic_DNA"/>
</dbReference>
<evidence type="ECO:0000313" key="5">
    <source>
        <dbReference type="Proteomes" id="UP000239833"/>
    </source>
</evidence>
<dbReference type="AlphaFoldDB" id="A0A2L1UES8"/>
<dbReference type="Proteomes" id="UP000464330">
    <property type="component" value="Chromosome"/>
</dbReference>
<evidence type="ECO:0000259" key="2">
    <source>
        <dbReference type="PROSITE" id="PS50110"/>
    </source>
</evidence>
<protein>
    <submittedName>
        <fullName evidence="3">Putative C4-dicarboxylate response regulator DctR</fullName>
    </submittedName>
</protein>
<dbReference type="GO" id="GO:0000156">
    <property type="term" value="F:phosphorelay response regulator activity"/>
    <property type="evidence" value="ECO:0007669"/>
    <property type="project" value="TreeGrafter"/>
</dbReference>
<dbReference type="InterPro" id="IPR011006">
    <property type="entry name" value="CheY-like_superfamily"/>
</dbReference>
<dbReference type="PROSITE" id="PS50110">
    <property type="entry name" value="RESPONSE_REGULATORY"/>
    <property type="match status" value="1"/>
</dbReference>
<evidence type="ECO:0000313" key="3">
    <source>
        <dbReference type="EMBL" id="AVF26696.1"/>
    </source>
</evidence>
<proteinExistence type="predicted"/>
<dbReference type="Proteomes" id="UP000239833">
    <property type="component" value="Chromosome"/>
</dbReference>
<name>A0A2L1UES8_9BACL</name>
<sequence>MSHEQKKRVYTVLLIEDDPMVQEVNRQFIERVEGFRVIGTAATGSEGLRLVRELEPDLIFLDIYMPSQDGTEALRKLRAEALPVDVIVVTAAKDAPTIRQMIRKGIRDYIIKPFKFERVRDALEQFRAHHTALMAEGTLSQVELDEILHRTGERSGEYSESGAEGLACWPQDYFRRGKSYDEAGLYFEGQDIQETAGRKSQDISSDSSRDKAALVEGKPGIKTAGIQSAIAENQPLEKFPDLSNLPKGLNPATMRQIIYFVRQQKKALSAEEVADGVGIARVTARRYLDYLEKSRQVRLVISYGGIGRPINRYEFYLSNRE</sequence>
<dbReference type="Gene3D" id="3.40.50.2300">
    <property type="match status" value="1"/>
</dbReference>
<dbReference type="PANTHER" id="PTHR45526">
    <property type="entry name" value="TRANSCRIPTIONAL REGULATORY PROTEIN DPIA"/>
    <property type="match status" value="1"/>
</dbReference>
<evidence type="ECO:0000313" key="4">
    <source>
        <dbReference type="EMBL" id="QHZ51694.1"/>
    </source>
</evidence>
<dbReference type="InterPro" id="IPR001789">
    <property type="entry name" value="Sig_transdc_resp-reg_receiver"/>
</dbReference>
<feature type="modified residue" description="4-aspartylphosphate" evidence="1">
    <location>
        <position position="62"/>
    </location>
</feature>
<feature type="domain" description="Response regulatory" evidence="2">
    <location>
        <begin position="11"/>
        <end position="127"/>
    </location>
</feature>
<dbReference type="SUPFAM" id="SSF52172">
    <property type="entry name" value="CheY-like"/>
    <property type="match status" value="1"/>
</dbReference>
<dbReference type="SUPFAM" id="SSF46785">
    <property type="entry name" value="Winged helix' DNA-binding domain"/>
    <property type="match status" value="1"/>
</dbReference>
<dbReference type="STRING" id="147375.BXP28_04540"/>
<dbReference type="EMBL" id="CP019717">
    <property type="protein sequence ID" value="QHZ51694.1"/>
    <property type="molecule type" value="Genomic_DNA"/>
</dbReference>
<reference evidence="3 6" key="2">
    <citation type="journal article" date="2020" name="Int. J. Med. Microbiol.">
        <title>Discovery of Paenibacillus larvae ERIC V: Phenotypic and genomic comparison to genotypes ERIC I-IV reveal different inventories of virulence factors which correlate with epidemiological prevalences of American Foulbrood.</title>
        <authorList>
            <person name="Beims H."/>
            <person name="Bunk B."/>
            <person name="Erler S."/>
            <person name="Mohr K.I."/>
            <person name="Sproer C."/>
            <person name="Pradella S."/>
            <person name="Gunther G."/>
            <person name="Rohde M."/>
            <person name="von der Ohe W."/>
            <person name="Steinert M."/>
        </authorList>
    </citation>
    <scope>NUCLEOTIDE SEQUENCE</scope>
    <source>
        <strain evidence="3">Eric_III</strain>
        <strain evidence="4">Eric_V</strain>
    </source>
</reference>
<reference evidence="5" key="1">
    <citation type="submission" date="2017-02" db="EMBL/GenBank/DDBJ databases">
        <title>Delineation of Paenibacillus larvae strains originating from foulbrood outbreaks.</title>
        <authorList>
            <person name="Beims H."/>
            <person name="Bunk B."/>
            <person name="Sproeer C."/>
            <person name="Mohr K.I."/>
            <person name="Pradella S."/>
            <person name="Guenther G."/>
            <person name="Rohde M."/>
            <person name="von der Ohe W."/>
            <person name="Steinert M."/>
        </authorList>
    </citation>
    <scope>NUCLEOTIDE SEQUENCE [LARGE SCALE GENOMIC DNA]</scope>
    <source>
        <strain evidence="5">Eric_III</strain>
    </source>
</reference>
<gene>
    <name evidence="3" type="primary">dctR</name>
    <name evidence="3" type="ORF">ERICIII_02554</name>
    <name evidence="4" type="ORF">ERICV_02562</name>
</gene>
<dbReference type="PANTHER" id="PTHR45526:SF1">
    <property type="entry name" value="TRANSCRIPTIONAL REGULATORY PROTEIN DCUR-RELATED"/>
    <property type="match status" value="1"/>
</dbReference>
<keyword evidence="1" id="KW-0597">Phosphoprotein</keyword>
<accession>A0A8B6WYQ3</accession>
<dbReference type="SMART" id="SM00448">
    <property type="entry name" value="REC"/>
    <property type="match status" value="1"/>
</dbReference>
<dbReference type="GeneID" id="70761281"/>
<accession>A0A6C0QSL0</accession>
<evidence type="ECO:0000256" key="1">
    <source>
        <dbReference type="PROSITE-ProRule" id="PRU00169"/>
    </source>
</evidence>
<dbReference type="RefSeq" id="WP_023484596.1">
    <property type="nucleotide sequence ID" value="NZ_CP019651.1"/>
</dbReference>
<dbReference type="CDD" id="cd19925">
    <property type="entry name" value="REC_citrate_TCS"/>
    <property type="match status" value="1"/>
</dbReference>
<evidence type="ECO:0000313" key="6">
    <source>
        <dbReference type="Proteomes" id="UP000464330"/>
    </source>
</evidence>
<dbReference type="Pfam" id="PF00072">
    <property type="entry name" value="Response_reg"/>
    <property type="match status" value="1"/>
</dbReference>
<dbReference type="InterPro" id="IPR051271">
    <property type="entry name" value="2C-system_Tx_regulators"/>
</dbReference>
<dbReference type="InterPro" id="IPR036390">
    <property type="entry name" value="WH_DNA-bd_sf"/>
</dbReference>
<organism evidence="3 5">
    <name type="scientific">Paenibacillus larvae subsp. larvae</name>
    <dbReference type="NCBI Taxonomy" id="147375"/>
    <lineage>
        <taxon>Bacteria</taxon>
        <taxon>Bacillati</taxon>
        <taxon>Bacillota</taxon>
        <taxon>Bacilli</taxon>
        <taxon>Bacillales</taxon>
        <taxon>Paenibacillaceae</taxon>
        <taxon>Paenibacillus</taxon>
    </lineage>
</organism>
<accession>A0A2L1UES8</accession>